<feature type="compositionally biased region" description="Polar residues" evidence="1">
    <location>
        <begin position="371"/>
        <end position="385"/>
    </location>
</feature>
<proteinExistence type="predicted"/>
<evidence type="ECO:0000256" key="1">
    <source>
        <dbReference type="SAM" id="MobiDB-lite"/>
    </source>
</evidence>
<feature type="compositionally biased region" description="Basic and acidic residues" evidence="1">
    <location>
        <begin position="262"/>
        <end position="276"/>
    </location>
</feature>
<dbReference type="OrthoDB" id="5531344at2759"/>
<name>A0A165SD80_9APHY</name>
<dbReference type="EMBL" id="KV429044">
    <property type="protein sequence ID" value="KZT71824.1"/>
    <property type="molecule type" value="Genomic_DNA"/>
</dbReference>
<keyword evidence="3" id="KW-1185">Reference proteome</keyword>
<feature type="region of interest" description="Disordered" evidence="1">
    <location>
        <begin position="262"/>
        <end position="293"/>
    </location>
</feature>
<gene>
    <name evidence="2" type="ORF">DAEQUDRAFT_744139</name>
</gene>
<accession>A0A165SD80</accession>
<feature type="region of interest" description="Disordered" evidence="1">
    <location>
        <begin position="354"/>
        <end position="428"/>
    </location>
</feature>
<evidence type="ECO:0000313" key="3">
    <source>
        <dbReference type="Proteomes" id="UP000076727"/>
    </source>
</evidence>
<feature type="compositionally biased region" description="Pro residues" evidence="1">
    <location>
        <begin position="356"/>
        <end position="366"/>
    </location>
</feature>
<dbReference type="STRING" id="1314783.A0A165SD80"/>
<evidence type="ECO:0000313" key="2">
    <source>
        <dbReference type="EMBL" id="KZT71824.1"/>
    </source>
</evidence>
<feature type="compositionally biased region" description="Basic residues" evidence="1">
    <location>
        <begin position="414"/>
        <end position="425"/>
    </location>
</feature>
<dbReference type="AlphaFoldDB" id="A0A165SD80"/>
<organism evidence="2 3">
    <name type="scientific">Daedalea quercina L-15889</name>
    <dbReference type="NCBI Taxonomy" id="1314783"/>
    <lineage>
        <taxon>Eukaryota</taxon>
        <taxon>Fungi</taxon>
        <taxon>Dikarya</taxon>
        <taxon>Basidiomycota</taxon>
        <taxon>Agaricomycotina</taxon>
        <taxon>Agaricomycetes</taxon>
        <taxon>Polyporales</taxon>
        <taxon>Fomitopsis</taxon>
    </lineage>
</organism>
<dbReference type="Proteomes" id="UP000076727">
    <property type="component" value="Unassembled WGS sequence"/>
</dbReference>
<reference evidence="2 3" key="1">
    <citation type="journal article" date="2016" name="Mol. Biol. Evol.">
        <title>Comparative Genomics of Early-Diverging Mushroom-Forming Fungi Provides Insights into the Origins of Lignocellulose Decay Capabilities.</title>
        <authorList>
            <person name="Nagy L.G."/>
            <person name="Riley R."/>
            <person name="Tritt A."/>
            <person name="Adam C."/>
            <person name="Daum C."/>
            <person name="Floudas D."/>
            <person name="Sun H."/>
            <person name="Yadav J.S."/>
            <person name="Pangilinan J."/>
            <person name="Larsson K.H."/>
            <person name="Matsuura K."/>
            <person name="Barry K."/>
            <person name="Labutti K."/>
            <person name="Kuo R."/>
            <person name="Ohm R.A."/>
            <person name="Bhattacharya S.S."/>
            <person name="Shirouzu T."/>
            <person name="Yoshinaga Y."/>
            <person name="Martin F.M."/>
            <person name="Grigoriev I.V."/>
            <person name="Hibbett D.S."/>
        </authorList>
    </citation>
    <scope>NUCLEOTIDE SEQUENCE [LARGE SCALE GENOMIC DNA]</scope>
    <source>
        <strain evidence="2 3">L-15889</strain>
    </source>
</reference>
<protein>
    <submittedName>
        <fullName evidence="2">Uncharacterized protein</fullName>
    </submittedName>
</protein>
<feature type="compositionally biased region" description="Low complexity" evidence="1">
    <location>
        <begin position="392"/>
        <end position="403"/>
    </location>
</feature>
<feature type="region of interest" description="Disordered" evidence="1">
    <location>
        <begin position="230"/>
        <end position="250"/>
    </location>
</feature>
<sequence length="449" mass="49150">MQMPDQMGHSQYTYYYQPGQASSQHASYAYYQMPSAGRGNTWPPSYSAENAYYMYGQPQAMPQPAAARSTHAPIAENIGRRNGKARSVSPSPSPPPRLQEHWDGVIRAFLSSAGLTQALRAFNADMVMISPDWERKKIPAALDALAQGILTLKEHNTNASPDGTNESSAEEHSLEARKLQYLHVADGVEPKSQTSITREISKFLARNRARNDASNRQEFLQSIAEKRHSLETGSQDSALPSCARTDAKTQNRDVQIKYDIAKNDDGPLRKTLKTSEDTPTANATEADPEQSYASAARFPGLDERLRNVESHLAVRYVPSPPKSLLDRLKFLEDHIVQLEKEYPPWAALHFNQPRRGWPPPPRPTPIIVPSHLTSTASHESRSGSQGHPHPAPTALPASATSSSDAMSGPLSAKGKGKSGRTKSSLHRAVMEKLEVQKAIHDLAGSGDGG</sequence>